<gene>
    <name evidence="1" type="ordered locus">ECL_B006</name>
</gene>
<dbReference type="RefSeq" id="WP_013087276.1">
    <property type="nucleotide sequence ID" value="NC_014108.1"/>
</dbReference>
<dbReference type="KEGG" id="enc:ECL_B006"/>
<name>A0A0H3CUT0_ENTCC</name>
<reference evidence="1 2" key="1">
    <citation type="journal article" date="2010" name="J. Bacteriol.">
        <title>Complete genome sequence of Enterobacter cloacae subsp. cloacae type strain ATCC 13047.</title>
        <authorList>
            <person name="Ren Y."/>
            <person name="Ren Y."/>
            <person name="Zhou Z."/>
            <person name="Guo X."/>
            <person name="Li Y."/>
            <person name="Feng L."/>
            <person name="Wang L."/>
        </authorList>
    </citation>
    <scope>NUCLEOTIDE SEQUENCE [LARGE SCALE GENOMIC DNA]</scope>
    <source>
        <strain evidence="2">ATCC 13047 / DSM 30054 / NBRC 13535 / NCTC 10005 / WDCM 00083 / NCDC 279-56</strain>
        <plasmid evidence="1">pECL_B</plasmid>
    </source>
</reference>
<protein>
    <submittedName>
        <fullName evidence="1">Uncharacterized protein</fullName>
    </submittedName>
</protein>
<dbReference type="AlphaFoldDB" id="A0A0H3CUT0"/>
<evidence type="ECO:0000313" key="2">
    <source>
        <dbReference type="Proteomes" id="UP000002363"/>
    </source>
</evidence>
<geneLocation type="plasmid" evidence="1 2">
    <name>pECL_B</name>
</geneLocation>
<dbReference type="PATRIC" id="fig|716541.4.peg.229"/>
<dbReference type="EnsemblBacteria" id="ADF64968">
    <property type="protein sequence ID" value="ADF64968"/>
    <property type="gene ID" value="ECL_B006"/>
</dbReference>
<dbReference type="EMBL" id="CP001920">
    <property type="protein sequence ID" value="ADF64968.1"/>
    <property type="molecule type" value="Genomic_DNA"/>
</dbReference>
<keyword evidence="2" id="KW-1185">Reference proteome</keyword>
<dbReference type="HOGENOM" id="CLU_1315001_0_0_6"/>
<dbReference type="Proteomes" id="UP000002363">
    <property type="component" value="Plasmid pECL_B"/>
</dbReference>
<sequence>MNTSAVKFLPSLYEPGVSVREDIARNLLKIVAYGRMAYKEIDSRLDYYYLDGFVEITGITDITSAVLLADHLYKNNAWQYRNPNIDYSCEFFDSEDGGPQSFNFQYLEILDRHGKRVMSASHNWKKAALQWETCIISEPRKTAAIEELKAIADQASEERRGDNYDSARRLDLQYEKLLTRFVTSSYNRQAICEELENSSAMTQQATSLRLSIALAKSSLTCNSLPF</sequence>
<proteinExistence type="predicted"/>
<evidence type="ECO:0000313" key="1">
    <source>
        <dbReference type="EMBL" id="ADF64968.1"/>
    </source>
</evidence>
<dbReference type="OrthoDB" id="6867088at2"/>
<accession>A0A0H3CUT0</accession>
<keyword evidence="1" id="KW-0614">Plasmid</keyword>
<organism evidence="1 2">
    <name type="scientific">Enterobacter cloacae subsp. cloacae (strain ATCC 13047 / DSM 30054 / NBRC 13535 / NCTC 10005 / WDCM 00083 / NCDC 279-56)</name>
    <dbReference type="NCBI Taxonomy" id="716541"/>
    <lineage>
        <taxon>Bacteria</taxon>
        <taxon>Pseudomonadati</taxon>
        <taxon>Pseudomonadota</taxon>
        <taxon>Gammaproteobacteria</taxon>
        <taxon>Enterobacterales</taxon>
        <taxon>Enterobacteriaceae</taxon>
        <taxon>Enterobacter</taxon>
        <taxon>Enterobacter cloacae complex</taxon>
    </lineage>
</organism>